<dbReference type="STRING" id="1642647.PSM36_2805"/>
<dbReference type="AlphaFoldDB" id="A0A1R3T1I3"/>
<dbReference type="PIRSF" id="PIRSF028451">
    <property type="entry name" value="UCP028451"/>
    <property type="match status" value="1"/>
</dbReference>
<keyword evidence="2" id="KW-1185">Reference proteome</keyword>
<name>A0A1R3T1I3_9BACT</name>
<organism evidence="1 2">
    <name type="scientific">Proteiniphilum saccharofermentans</name>
    <dbReference type="NCBI Taxonomy" id="1642647"/>
    <lineage>
        <taxon>Bacteria</taxon>
        <taxon>Pseudomonadati</taxon>
        <taxon>Bacteroidota</taxon>
        <taxon>Bacteroidia</taxon>
        <taxon>Bacteroidales</taxon>
        <taxon>Dysgonomonadaceae</taxon>
        <taxon>Proteiniphilum</taxon>
    </lineage>
</organism>
<dbReference type="Proteomes" id="UP000187464">
    <property type="component" value="Chromosome I"/>
</dbReference>
<dbReference type="PANTHER" id="PTHR36452">
    <property type="entry name" value="CHROMOSOME 12, WHOLE GENOME SHOTGUN SEQUENCE"/>
    <property type="match status" value="1"/>
</dbReference>
<protein>
    <recommendedName>
        <fullName evidence="3">TIGR02453 family protein</fullName>
    </recommendedName>
</protein>
<dbReference type="RefSeq" id="WP_076931417.1">
    <property type="nucleotide sequence ID" value="NZ_LT605205.1"/>
</dbReference>
<reference evidence="1 2" key="1">
    <citation type="submission" date="2016-08" db="EMBL/GenBank/DDBJ databases">
        <authorList>
            <person name="Seilhamer J.J."/>
        </authorList>
    </citation>
    <scope>NUCLEOTIDE SEQUENCE [LARGE SCALE GENOMIC DNA]</scope>
    <source>
        <strain evidence="1">M3/6</strain>
    </source>
</reference>
<dbReference type="NCBIfam" id="TIGR02453">
    <property type="entry name" value="TIGR02453 family protein"/>
    <property type="match status" value="1"/>
</dbReference>
<dbReference type="EMBL" id="LT605205">
    <property type="protein sequence ID" value="SCD21601.1"/>
    <property type="molecule type" value="Genomic_DNA"/>
</dbReference>
<sequence>MKEIPSFTGFKPETVRFLQELKENNYKQWFDEHKTVYQEVLLQPFRALAVMLSPSMYNIDPMFDLRPQKMLSRIYRDIRFSSNKAPYKTSMWLNFQRMTTHWENFPGYFAEFSDEYFMYGMGLFMPKRKVTDHLREEIGYNPESFKEMAQTALDTGFEVAGETYKRPLSNDLPEFYQPWMQRKNIYVLKTLPLTDERLFNEAIALQLIEDFTQIADLYHFMVKIVQETVSPDH</sequence>
<evidence type="ECO:0008006" key="3">
    <source>
        <dbReference type="Google" id="ProtNLM"/>
    </source>
</evidence>
<dbReference type="InterPro" id="IPR015996">
    <property type="entry name" value="UCP028451"/>
</dbReference>
<proteinExistence type="predicted"/>
<dbReference type="KEGG" id="psac:PSM36_2805"/>
<dbReference type="Pfam" id="PF09365">
    <property type="entry name" value="DUF2461"/>
    <property type="match status" value="1"/>
</dbReference>
<dbReference type="PANTHER" id="PTHR36452:SF1">
    <property type="entry name" value="DUF2461 DOMAIN-CONTAINING PROTEIN"/>
    <property type="match status" value="1"/>
</dbReference>
<evidence type="ECO:0000313" key="2">
    <source>
        <dbReference type="Proteomes" id="UP000187464"/>
    </source>
</evidence>
<gene>
    <name evidence="1" type="ORF">PSM36_2805</name>
</gene>
<evidence type="ECO:0000313" key="1">
    <source>
        <dbReference type="EMBL" id="SCD21601.1"/>
    </source>
</evidence>
<dbReference type="InterPro" id="IPR012808">
    <property type="entry name" value="CHP02453"/>
</dbReference>
<accession>A0A1R3T1I3</accession>